<reference evidence="2 3" key="2">
    <citation type="submission" date="2018-11" db="EMBL/GenBank/DDBJ databases">
        <authorList>
            <consortium name="Pathogen Informatics"/>
        </authorList>
    </citation>
    <scope>NUCLEOTIDE SEQUENCE [LARGE SCALE GENOMIC DNA]</scope>
</reference>
<dbReference type="OrthoDB" id="7862313at2759"/>
<dbReference type="Gene3D" id="2.30.29.110">
    <property type="match status" value="1"/>
</dbReference>
<organism evidence="4">
    <name type="scientific">Rodentolepis nana</name>
    <name type="common">Dwarf tapeworm</name>
    <name type="synonym">Hymenolepis nana</name>
    <dbReference type="NCBI Taxonomy" id="102285"/>
    <lineage>
        <taxon>Eukaryota</taxon>
        <taxon>Metazoa</taxon>
        <taxon>Spiralia</taxon>
        <taxon>Lophotrochozoa</taxon>
        <taxon>Platyhelminthes</taxon>
        <taxon>Cestoda</taxon>
        <taxon>Eucestoda</taxon>
        <taxon>Cyclophyllidea</taxon>
        <taxon>Hymenolepididae</taxon>
        <taxon>Rodentolepis</taxon>
    </lineage>
</organism>
<evidence type="ECO:0000313" key="4">
    <source>
        <dbReference type="WBParaSite" id="HNAJ_0001015201-mRNA-1"/>
    </source>
</evidence>
<gene>
    <name evidence="2" type="ORF">HNAJ_LOCUS10147</name>
</gene>
<feature type="compositionally biased region" description="Polar residues" evidence="1">
    <location>
        <begin position="244"/>
        <end position="259"/>
    </location>
</feature>
<evidence type="ECO:0000256" key="1">
    <source>
        <dbReference type="SAM" id="MobiDB-lite"/>
    </source>
</evidence>
<feature type="region of interest" description="Disordered" evidence="1">
    <location>
        <begin position="220"/>
        <end position="291"/>
    </location>
</feature>
<reference evidence="4" key="1">
    <citation type="submission" date="2017-02" db="UniProtKB">
        <authorList>
            <consortium name="WormBaseParasite"/>
        </authorList>
    </citation>
    <scope>IDENTIFICATION</scope>
</reference>
<evidence type="ECO:0000313" key="2">
    <source>
        <dbReference type="EMBL" id="VDO07275.1"/>
    </source>
</evidence>
<accession>A0A0R3TRE3</accession>
<dbReference type="InterPro" id="IPR036691">
    <property type="entry name" value="Endo/exonu/phosph_ase_sf"/>
</dbReference>
<evidence type="ECO:0000313" key="3">
    <source>
        <dbReference type="Proteomes" id="UP000278807"/>
    </source>
</evidence>
<dbReference type="STRING" id="102285.A0A0R3TRE3"/>
<proteinExistence type="predicted"/>
<dbReference type="Gene3D" id="3.60.10.10">
    <property type="entry name" value="Endonuclease/exonuclease/phosphatase"/>
    <property type="match status" value="1"/>
</dbReference>
<dbReference type="EMBL" id="UZAE01012899">
    <property type="protein sequence ID" value="VDO07275.1"/>
    <property type="molecule type" value="Genomic_DNA"/>
</dbReference>
<protein>
    <submittedName>
        <fullName evidence="4">IPPc domain-containing protein</fullName>
    </submittedName>
</protein>
<keyword evidence="3" id="KW-1185">Reference proteome</keyword>
<feature type="compositionally biased region" description="Low complexity" evidence="1">
    <location>
        <begin position="260"/>
        <end position="290"/>
    </location>
</feature>
<sequence length="501" mass="55217">MDKSGNDFAVVIQEFLDLKSRQESSSKPCLDECLIAFEVSLVQSWVDLPRILALIRNENSQQTVLFIFVGSRIGDTVVSYLTPEKMLAVDEMLSYETDSKNPTILRIVGHDITSSKSDFDLPGATLPHSINQTPSNLQKRRTMFAGNGPIGSNTGKGRYCNLVLGFDDATSANQFRAQLALILSQHSNDTSPSIAKMKENRQWLNKYRADIEPKRVARLSNFTTNATTGASTSSRRDSHHHLHTAQSSVDFNGTGKQRASVSSPISSHSSSLSSSSISSISTPSTSNIPSEIESEVTDKAVVHDLAETRFHRSLSVPGFIEAEEGLVGEKEVRSNAVEFEQGEDIVQHDDWVTGDLGTAESLIPKECLRSYDVDDINLTEELDSFVYIASKPNLESTAISFMPDALFRSRMNGDPVVKSMLEEDETAYCSWKTLNLFIGSWNVNGRQDPLLNLDDWIRPPKGEAPADIYIFGQTGAHREKGEGYRGNAESGVEVFNEASFS</sequence>
<name>A0A0R3TRE3_RODNA</name>
<dbReference type="AlphaFoldDB" id="A0A0R3TRE3"/>
<dbReference type="WBParaSite" id="HNAJ_0001015201-mRNA-1">
    <property type="protein sequence ID" value="HNAJ_0001015201-mRNA-1"/>
    <property type="gene ID" value="HNAJ_0001015201"/>
</dbReference>
<feature type="compositionally biased region" description="Low complexity" evidence="1">
    <location>
        <begin position="220"/>
        <end position="233"/>
    </location>
</feature>
<dbReference type="Proteomes" id="UP000278807">
    <property type="component" value="Unassembled WGS sequence"/>
</dbReference>